<gene>
    <name evidence="3" type="ORF">DPMN_077007</name>
</gene>
<dbReference type="InterPro" id="IPR009057">
    <property type="entry name" value="Homeodomain-like_sf"/>
</dbReference>
<feature type="region of interest" description="Disordered" evidence="1">
    <location>
        <begin position="38"/>
        <end position="60"/>
    </location>
</feature>
<name>A0A9D3YN37_DREPO</name>
<dbReference type="GO" id="GO:0003677">
    <property type="term" value="F:DNA binding"/>
    <property type="evidence" value="ECO:0007669"/>
    <property type="project" value="InterPro"/>
</dbReference>
<evidence type="ECO:0000259" key="2">
    <source>
        <dbReference type="Pfam" id="PF05225"/>
    </source>
</evidence>
<dbReference type="Proteomes" id="UP000828390">
    <property type="component" value="Unassembled WGS sequence"/>
</dbReference>
<evidence type="ECO:0000313" key="4">
    <source>
        <dbReference type="Proteomes" id="UP000828390"/>
    </source>
</evidence>
<evidence type="ECO:0000313" key="3">
    <source>
        <dbReference type="EMBL" id="KAH3702008.1"/>
    </source>
</evidence>
<dbReference type="SUPFAM" id="SSF46689">
    <property type="entry name" value="Homeodomain-like"/>
    <property type="match status" value="1"/>
</dbReference>
<accession>A0A9D3YN37</accession>
<comment type="caution">
    <text evidence="3">The sequence shown here is derived from an EMBL/GenBank/DDBJ whole genome shotgun (WGS) entry which is preliminary data.</text>
</comment>
<dbReference type="EMBL" id="JAIWYP010000015">
    <property type="protein sequence ID" value="KAH3702008.1"/>
    <property type="molecule type" value="Genomic_DNA"/>
</dbReference>
<organism evidence="3 4">
    <name type="scientific">Dreissena polymorpha</name>
    <name type="common">Zebra mussel</name>
    <name type="synonym">Mytilus polymorpha</name>
    <dbReference type="NCBI Taxonomy" id="45954"/>
    <lineage>
        <taxon>Eukaryota</taxon>
        <taxon>Metazoa</taxon>
        <taxon>Spiralia</taxon>
        <taxon>Lophotrochozoa</taxon>
        <taxon>Mollusca</taxon>
        <taxon>Bivalvia</taxon>
        <taxon>Autobranchia</taxon>
        <taxon>Heteroconchia</taxon>
        <taxon>Euheterodonta</taxon>
        <taxon>Imparidentia</taxon>
        <taxon>Neoheterodontei</taxon>
        <taxon>Myida</taxon>
        <taxon>Dreissenoidea</taxon>
        <taxon>Dreissenidae</taxon>
        <taxon>Dreissena</taxon>
    </lineage>
</organism>
<dbReference type="AlphaFoldDB" id="A0A9D3YN37"/>
<reference evidence="3" key="2">
    <citation type="submission" date="2020-11" db="EMBL/GenBank/DDBJ databases">
        <authorList>
            <person name="McCartney M.A."/>
            <person name="Auch B."/>
            <person name="Kono T."/>
            <person name="Mallez S."/>
            <person name="Becker A."/>
            <person name="Gohl D.M."/>
            <person name="Silverstein K.A.T."/>
            <person name="Koren S."/>
            <person name="Bechman K.B."/>
            <person name="Herman A."/>
            <person name="Abrahante J.E."/>
            <person name="Garbe J."/>
        </authorList>
    </citation>
    <scope>NUCLEOTIDE SEQUENCE</scope>
    <source>
        <strain evidence="3">Duluth1</strain>
        <tissue evidence="3">Whole animal</tissue>
    </source>
</reference>
<protein>
    <recommendedName>
        <fullName evidence="2">HTH psq-type domain-containing protein</fullName>
    </recommendedName>
</protein>
<dbReference type="Gene3D" id="1.10.10.60">
    <property type="entry name" value="Homeodomain-like"/>
    <property type="match status" value="1"/>
</dbReference>
<feature type="domain" description="HTH psq-type" evidence="2">
    <location>
        <begin position="1"/>
        <end position="33"/>
    </location>
</feature>
<keyword evidence="4" id="KW-1185">Reference proteome</keyword>
<evidence type="ECO:0000256" key="1">
    <source>
        <dbReference type="SAM" id="MobiDB-lite"/>
    </source>
</evidence>
<dbReference type="Pfam" id="PF05225">
    <property type="entry name" value="HTH_psq"/>
    <property type="match status" value="1"/>
</dbReference>
<dbReference type="InterPro" id="IPR007889">
    <property type="entry name" value="HTH_Psq"/>
</dbReference>
<reference evidence="3" key="1">
    <citation type="journal article" date="2019" name="bioRxiv">
        <title>The Genome of the Zebra Mussel, Dreissena polymorpha: A Resource for Invasive Species Research.</title>
        <authorList>
            <person name="McCartney M.A."/>
            <person name="Auch B."/>
            <person name="Kono T."/>
            <person name="Mallez S."/>
            <person name="Zhang Y."/>
            <person name="Obille A."/>
            <person name="Becker A."/>
            <person name="Abrahante J.E."/>
            <person name="Garbe J."/>
            <person name="Badalamenti J.P."/>
            <person name="Herman A."/>
            <person name="Mangelson H."/>
            <person name="Liachko I."/>
            <person name="Sullivan S."/>
            <person name="Sone E.D."/>
            <person name="Koren S."/>
            <person name="Silverstein K.A.T."/>
            <person name="Beckman K.B."/>
            <person name="Gohl D.M."/>
        </authorList>
    </citation>
    <scope>NUCLEOTIDE SEQUENCE</scope>
    <source>
        <strain evidence="3">Duluth1</strain>
        <tissue evidence="3">Whole animal</tissue>
    </source>
</reference>
<proteinExistence type="predicted"/>
<sequence length="60" mass="6566">MATALEMMRSGNMGWKAAAKAYGVQRITLLDKLSGRVPEGPTHVGQKTVLTNDQEEHIVK</sequence>